<proteinExistence type="predicted"/>
<dbReference type="GO" id="GO:0003697">
    <property type="term" value="F:single-stranded DNA binding"/>
    <property type="evidence" value="ECO:0007669"/>
    <property type="project" value="InterPro"/>
</dbReference>
<keyword evidence="6" id="KW-0862">Zinc</keyword>
<reference evidence="14" key="1">
    <citation type="submission" date="2024-03" db="EMBL/GenBank/DDBJ databases">
        <authorList>
            <person name="Chantapakul B."/>
            <person name="Wang S."/>
        </authorList>
    </citation>
    <scope>NUCLEOTIDE SEQUENCE</scope>
</reference>
<dbReference type="GO" id="GO:0006281">
    <property type="term" value="P:DNA repair"/>
    <property type="evidence" value="ECO:0007669"/>
    <property type="project" value="UniProtKB-KW"/>
</dbReference>
<feature type="region of interest" description="Disordered" evidence="12">
    <location>
        <begin position="272"/>
        <end position="319"/>
    </location>
</feature>
<keyword evidence="5" id="KW-0227">DNA damage</keyword>
<keyword evidence="9" id="KW-0234">DNA repair</keyword>
<evidence type="ECO:0000256" key="1">
    <source>
        <dbReference type="ARBA" id="ARBA00018590"/>
    </source>
</evidence>
<keyword evidence="2" id="KW-0678">Repressor</keyword>
<keyword evidence="4" id="KW-0479">Metal-binding</keyword>
<protein>
    <recommendedName>
        <fullName evidence="1">Single-stranded DNA-binding protein</fullName>
    </recommendedName>
    <alternativeName>
        <fullName evidence="10">Gp32</fullName>
    </alternativeName>
    <alternativeName>
        <fullName evidence="11">Helix-destabilizing protein</fullName>
    </alternativeName>
</protein>
<dbReference type="InterPro" id="IPR012340">
    <property type="entry name" value="NA-bd_OB-fold"/>
</dbReference>
<keyword evidence="3" id="KW-0235">DNA replication</keyword>
<evidence type="ECO:0000256" key="7">
    <source>
        <dbReference type="ARBA" id="ARBA00023109"/>
    </source>
</evidence>
<dbReference type="GO" id="GO:0039693">
    <property type="term" value="P:viral DNA genome replication"/>
    <property type="evidence" value="ECO:0007669"/>
    <property type="project" value="UniProtKB-KW"/>
</dbReference>
<evidence type="ECO:0000256" key="5">
    <source>
        <dbReference type="ARBA" id="ARBA00022763"/>
    </source>
</evidence>
<gene>
    <name evidence="14" type="ORF">VGRTQORK_CDS0044</name>
</gene>
<evidence type="ECO:0000313" key="14">
    <source>
        <dbReference type="EMBL" id="XCI77657.1"/>
    </source>
</evidence>
<dbReference type="InterPro" id="IPR044947">
    <property type="entry name" value="Phage_T4_Gp32_ssDNA-bd_sf"/>
</dbReference>
<name>A0AAU8HYJ2_9CAUD</name>
<organism evidence="14">
    <name type="scientific">Rhizobium phage IG49</name>
    <dbReference type="NCBI Taxonomy" id="3129228"/>
    <lineage>
        <taxon>Viruses</taxon>
        <taxon>Duplodnaviria</taxon>
        <taxon>Heunggongvirae</taxon>
        <taxon>Uroviricota</taxon>
        <taxon>Caudoviricetes</taxon>
    </lineage>
</organism>
<feature type="domain" description="Bacteriophage T4 Gp32 single-stranded DNA-binding" evidence="13">
    <location>
        <begin position="95"/>
        <end position="251"/>
    </location>
</feature>
<dbReference type="InterPro" id="IPR012339">
    <property type="entry name" value="Phage_T4_Gp32_ssDNA-bd"/>
</dbReference>
<evidence type="ECO:0000256" key="8">
    <source>
        <dbReference type="ARBA" id="ARBA00023125"/>
    </source>
</evidence>
<evidence type="ECO:0000256" key="2">
    <source>
        <dbReference type="ARBA" id="ARBA00022491"/>
    </source>
</evidence>
<dbReference type="EMBL" id="PP429227">
    <property type="protein sequence ID" value="XCI77657.1"/>
    <property type="molecule type" value="Genomic_DNA"/>
</dbReference>
<evidence type="ECO:0000256" key="10">
    <source>
        <dbReference type="ARBA" id="ARBA00031936"/>
    </source>
</evidence>
<dbReference type="GO" id="GO:0006260">
    <property type="term" value="P:DNA replication"/>
    <property type="evidence" value="ECO:0007669"/>
    <property type="project" value="UniProtKB-KW"/>
</dbReference>
<dbReference type="Pfam" id="PF08804">
    <property type="entry name" value="gp32"/>
    <property type="match status" value="1"/>
</dbReference>
<dbReference type="SUPFAM" id="SSF50249">
    <property type="entry name" value="Nucleic acid-binding proteins"/>
    <property type="match status" value="1"/>
</dbReference>
<evidence type="ECO:0000256" key="9">
    <source>
        <dbReference type="ARBA" id="ARBA00023204"/>
    </source>
</evidence>
<keyword evidence="7" id="KW-1194">Viral DNA replication</keyword>
<evidence type="ECO:0000256" key="4">
    <source>
        <dbReference type="ARBA" id="ARBA00022723"/>
    </source>
</evidence>
<feature type="compositionally biased region" description="Basic and acidic residues" evidence="12">
    <location>
        <begin position="280"/>
        <end position="307"/>
    </location>
</feature>
<evidence type="ECO:0000259" key="13">
    <source>
        <dbReference type="Pfam" id="PF08804"/>
    </source>
</evidence>
<keyword evidence="8" id="KW-0238">DNA-binding</keyword>
<dbReference type="GO" id="GO:0046872">
    <property type="term" value="F:metal ion binding"/>
    <property type="evidence" value="ECO:0007669"/>
    <property type="project" value="UniProtKB-KW"/>
</dbReference>
<evidence type="ECO:0000256" key="12">
    <source>
        <dbReference type="SAM" id="MobiDB-lite"/>
    </source>
</evidence>
<dbReference type="Gene3D" id="3.90.198.10">
    <property type="entry name" value="Replication Fork Single-Stranded Dna Binding Protein"/>
    <property type="match status" value="1"/>
</dbReference>
<accession>A0AAU8HYJ2</accession>
<evidence type="ECO:0000256" key="11">
    <source>
        <dbReference type="ARBA" id="ARBA00032941"/>
    </source>
</evidence>
<evidence type="ECO:0000256" key="3">
    <source>
        <dbReference type="ARBA" id="ARBA00022705"/>
    </source>
</evidence>
<sequence length="319" mass="36827">MSFASLRERAKNIEEVRDEVAPNEGEGGDRYLQIGIDKTGVAYVRGRFMPAPDGERSSIVTSERFKFQNDSGTKEYYGLSLRNLPDPDNPSKRQLDPVQPYLDALWKAGDKDLYRKRKKKTPTYVNFYVEEDKVNPENNGKVFLWRIPYEIHDMVKVALKPVEDKYDQSKTPKAFNPFDLFGEAGGRDFIIRIKDKDGKNDYSGSHFADKPNAFLDGDEEKMEAAWKSCHSLFHFVDPARHKTREELIKMLIDVVGPRDKYLSEIYPEECEEFLSKGRGSKSEEKSEGKREEREEKKSEQKKEEKAPKTSAAEDLDIDF</sequence>
<evidence type="ECO:0000256" key="6">
    <source>
        <dbReference type="ARBA" id="ARBA00022833"/>
    </source>
</evidence>